<feature type="transmembrane region" description="Helical" evidence="1">
    <location>
        <begin position="80"/>
        <end position="99"/>
    </location>
</feature>
<accession>A0ABW4Z0Z2</accession>
<protein>
    <submittedName>
        <fullName evidence="2">Uncharacterized protein</fullName>
    </submittedName>
</protein>
<dbReference type="RefSeq" id="WP_378296679.1">
    <property type="nucleotide sequence ID" value="NZ_JBHUHD010000001.1"/>
</dbReference>
<keyword evidence="1" id="KW-0812">Transmembrane</keyword>
<keyword evidence="3" id="KW-1185">Reference proteome</keyword>
<proteinExistence type="predicted"/>
<evidence type="ECO:0000256" key="1">
    <source>
        <dbReference type="SAM" id="Phobius"/>
    </source>
</evidence>
<evidence type="ECO:0000313" key="3">
    <source>
        <dbReference type="Proteomes" id="UP001597299"/>
    </source>
</evidence>
<gene>
    <name evidence="2" type="ORF">ACFSNC_17935</name>
</gene>
<evidence type="ECO:0000313" key="2">
    <source>
        <dbReference type="EMBL" id="MFD2142291.1"/>
    </source>
</evidence>
<name>A0ABW4Z0Z2_9HYPH</name>
<sequence>MDQDSRQSFDVLDTRLRANERGLADVQSTMRDGFAELTRQIGTQYTKFEQAMAAQGARFEQQINAQNALIEKRSEPKFQIYAIIIPIILAAVGFVWAILQTQISSKLNQETFVVATERAKETRQGQEKAVEAIVAKMVPFEVHKIQWDAQASENASLQRQIDEVKRSSADTYSARDVILRLESRQRELEDLVMRGRVGAASP</sequence>
<organism evidence="2 3">
    <name type="scientific">Ancylobacter oerskovii</name>
    <dbReference type="NCBI Taxonomy" id="459519"/>
    <lineage>
        <taxon>Bacteria</taxon>
        <taxon>Pseudomonadati</taxon>
        <taxon>Pseudomonadota</taxon>
        <taxon>Alphaproteobacteria</taxon>
        <taxon>Hyphomicrobiales</taxon>
        <taxon>Xanthobacteraceae</taxon>
        <taxon>Ancylobacter</taxon>
    </lineage>
</organism>
<dbReference type="EMBL" id="JBHUHD010000001">
    <property type="protein sequence ID" value="MFD2142291.1"/>
    <property type="molecule type" value="Genomic_DNA"/>
</dbReference>
<reference evidence="3" key="1">
    <citation type="journal article" date="2019" name="Int. J. Syst. Evol. Microbiol.">
        <title>The Global Catalogue of Microorganisms (GCM) 10K type strain sequencing project: providing services to taxonomists for standard genome sequencing and annotation.</title>
        <authorList>
            <consortium name="The Broad Institute Genomics Platform"/>
            <consortium name="The Broad Institute Genome Sequencing Center for Infectious Disease"/>
            <person name="Wu L."/>
            <person name="Ma J."/>
        </authorList>
    </citation>
    <scope>NUCLEOTIDE SEQUENCE [LARGE SCALE GENOMIC DNA]</scope>
    <source>
        <strain evidence="3">CCM 7435</strain>
    </source>
</reference>
<keyword evidence="1" id="KW-0472">Membrane</keyword>
<keyword evidence="1" id="KW-1133">Transmembrane helix</keyword>
<comment type="caution">
    <text evidence="2">The sequence shown here is derived from an EMBL/GenBank/DDBJ whole genome shotgun (WGS) entry which is preliminary data.</text>
</comment>
<dbReference type="Proteomes" id="UP001597299">
    <property type="component" value="Unassembled WGS sequence"/>
</dbReference>